<dbReference type="Proteomes" id="UP001501521">
    <property type="component" value="Unassembled WGS sequence"/>
</dbReference>
<proteinExistence type="predicted"/>
<name>A0ABP9FCD6_9ACTN</name>
<sequence length="306" mass="33765">MYSKFPMPKELVTTARSQGGVFTTKQAADAGITRAVTQRFLDDHIWWSLARGLYSLSNETPWEGLAWGGVLLGGPDAALGFEAAGHKLDLCSAPSVIDVLTPHQRIDRGCWRFHRTPKFDARGEPPVALIEQTALGICADADPDELFSRLARAVTSRRTTPQRLLQAAVANPNLRHRALMVEALGDVAGGVHSALERRYFRDVERRHGLPDGVRQVSLQPSRYSDVGYVEFHVVVELDGRLGHTGDGIFRDFDRDNRNAMKGYLTLRIGWDDIVNRPCEVALAVGRLLVSRGWTGSVTPCRNCPAA</sequence>
<organism evidence="1 2">
    <name type="scientific">Tessaracoccus lubricantis</name>
    <dbReference type="NCBI Taxonomy" id="545543"/>
    <lineage>
        <taxon>Bacteria</taxon>
        <taxon>Bacillati</taxon>
        <taxon>Actinomycetota</taxon>
        <taxon>Actinomycetes</taxon>
        <taxon>Propionibacteriales</taxon>
        <taxon>Propionibacteriaceae</taxon>
        <taxon>Tessaracoccus</taxon>
    </lineage>
</organism>
<reference evidence="2" key="1">
    <citation type="journal article" date="2019" name="Int. J. Syst. Evol. Microbiol.">
        <title>The Global Catalogue of Microorganisms (GCM) 10K type strain sequencing project: providing services to taxonomists for standard genome sequencing and annotation.</title>
        <authorList>
            <consortium name="The Broad Institute Genomics Platform"/>
            <consortium name="The Broad Institute Genome Sequencing Center for Infectious Disease"/>
            <person name="Wu L."/>
            <person name="Ma J."/>
        </authorList>
    </citation>
    <scope>NUCLEOTIDE SEQUENCE [LARGE SCALE GENOMIC DNA]</scope>
    <source>
        <strain evidence="2">JCM 19125</strain>
    </source>
</reference>
<dbReference type="EMBL" id="BAABLV010000020">
    <property type="protein sequence ID" value="GAA4897781.1"/>
    <property type="molecule type" value="Genomic_DNA"/>
</dbReference>
<keyword evidence="2" id="KW-1185">Reference proteome</keyword>
<evidence type="ECO:0000313" key="1">
    <source>
        <dbReference type="EMBL" id="GAA4897781.1"/>
    </source>
</evidence>
<comment type="caution">
    <text evidence="1">The sequence shown here is derived from an EMBL/GenBank/DDBJ whole genome shotgun (WGS) entry which is preliminary data.</text>
</comment>
<evidence type="ECO:0008006" key="3">
    <source>
        <dbReference type="Google" id="ProtNLM"/>
    </source>
</evidence>
<evidence type="ECO:0000313" key="2">
    <source>
        <dbReference type="Proteomes" id="UP001501521"/>
    </source>
</evidence>
<dbReference type="RefSeq" id="WP_345581210.1">
    <property type="nucleotide sequence ID" value="NZ_BAABLV010000020.1"/>
</dbReference>
<protein>
    <recommendedName>
        <fullName evidence="3">DUF559 domain-containing protein</fullName>
    </recommendedName>
</protein>
<gene>
    <name evidence="1" type="ORF">GCM10025789_14690</name>
</gene>
<accession>A0ABP9FCD6</accession>